<gene>
    <name evidence="1" type="ORF">TRN7648_00190</name>
</gene>
<evidence type="ECO:0000313" key="1">
    <source>
        <dbReference type="EMBL" id="CUH74996.1"/>
    </source>
</evidence>
<organism evidence="1 2">
    <name type="scientific">Tropicibacter naphthalenivorans</name>
    <dbReference type="NCBI Taxonomy" id="441103"/>
    <lineage>
        <taxon>Bacteria</taxon>
        <taxon>Pseudomonadati</taxon>
        <taxon>Pseudomonadota</taxon>
        <taxon>Alphaproteobacteria</taxon>
        <taxon>Rhodobacterales</taxon>
        <taxon>Roseobacteraceae</taxon>
        <taxon>Tropicibacter</taxon>
    </lineage>
</organism>
<dbReference type="EMBL" id="CYSE01000001">
    <property type="protein sequence ID" value="CUH74996.1"/>
    <property type="molecule type" value="Genomic_DNA"/>
</dbReference>
<proteinExistence type="predicted"/>
<dbReference type="RefSeq" id="WP_159452468.1">
    <property type="nucleotide sequence ID" value="NZ_CYSE01000001.1"/>
</dbReference>
<dbReference type="Proteomes" id="UP000054935">
    <property type="component" value="Unassembled WGS sequence"/>
</dbReference>
<dbReference type="AlphaFoldDB" id="A0A0P1G0I5"/>
<reference evidence="1 2" key="1">
    <citation type="submission" date="2015-09" db="EMBL/GenBank/DDBJ databases">
        <authorList>
            <consortium name="Swine Surveillance"/>
        </authorList>
    </citation>
    <scope>NUCLEOTIDE SEQUENCE [LARGE SCALE GENOMIC DNA]</scope>
    <source>
        <strain evidence="1 2">CECT 7648</strain>
    </source>
</reference>
<accession>A0A0P1G0I5</accession>
<sequence length="52" mass="5969">MTERFRIEHRDKRFHVLTRTAVDAAWFSLGGASDVRVAVRLWLSLIGGRANE</sequence>
<name>A0A0P1G0I5_9RHOB</name>
<dbReference type="STRING" id="441103.TRN7648_00190"/>
<protein>
    <submittedName>
        <fullName evidence="1">Uncharacterized protein</fullName>
    </submittedName>
</protein>
<keyword evidence="2" id="KW-1185">Reference proteome</keyword>
<evidence type="ECO:0000313" key="2">
    <source>
        <dbReference type="Proteomes" id="UP000054935"/>
    </source>
</evidence>